<dbReference type="InterPro" id="IPR004556">
    <property type="entry name" value="HemK-like"/>
</dbReference>
<reference evidence="9" key="1">
    <citation type="journal article" date="2019" name="Int. J. Syst. Evol. Microbiol.">
        <title>The Global Catalogue of Microorganisms (GCM) 10K type strain sequencing project: providing services to taxonomists for standard genome sequencing and annotation.</title>
        <authorList>
            <consortium name="The Broad Institute Genomics Platform"/>
            <consortium name="The Broad Institute Genome Sequencing Center for Infectious Disease"/>
            <person name="Wu L."/>
            <person name="Ma J."/>
        </authorList>
    </citation>
    <scope>NUCLEOTIDE SEQUENCE [LARGE SCALE GENOMIC DNA]</scope>
    <source>
        <strain evidence="9">KCTC 52416</strain>
    </source>
</reference>
<comment type="catalytic activity">
    <reaction evidence="5">
        <text>L-glutaminyl-[peptide chain release factor] + S-adenosyl-L-methionine = N(5)-methyl-L-glutaminyl-[peptide chain release factor] + S-adenosyl-L-homocysteine + H(+)</text>
        <dbReference type="Rhea" id="RHEA:42896"/>
        <dbReference type="Rhea" id="RHEA-COMP:10271"/>
        <dbReference type="Rhea" id="RHEA-COMP:10272"/>
        <dbReference type="ChEBI" id="CHEBI:15378"/>
        <dbReference type="ChEBI" id="CHEBI:30011"/>
        <dbReference type="ChEBI" id="CHEBI:57856"/>
        <dbReference type="ChEBI" id="CHEBI:59789"/>
        <dbReference type="ChEBI" id="CHEBI:61891"/>
        <dbReference type="EC" id="2.1.1.297"/>
    </reaction>
</comment>
<evidence type="ECO:0000256" key="2">
    <source>
        <dbReference type="ARBA" id="ARBA00022603"/>
    </source>
</evidence>
<dbReference type="EMBL" id="JBHRTA010000004">
    <property type="protein sequence ID" value="MFC3196250.1"/>
    <property type="molecule type" value="Genomic_DNA"/>
</dbReference>
<dbReference type="NCBIfam" id="TIGR03534">
    <property type="entry name" value="RF_mod_PrmC"/>
    <property type="match status" value="1"/>
</dbReference>
<feature type="domain" description="Methyltransferase small" evidence="6">
    <location>
        <begin position="122"/>
        <end position="227"/>
    </location>
</feature>
<dbReference type="SUPFAM" id="SSF53335">
    <property type="entry name" value="S-adenosyl-L-methionine-dependent methyltransferases"/>
    <property type="match status" value="1"/>
</dbReference>
<dbReference type="Gene3D" id="1.10.8.10">
    <property type="entry name" value="DNA helicase RuvA subunit, C-terminal domain"/>
    <property type="match status" value="1"/>
</dbReference>
<dbReference type="Pfam" id="PF05175">
    <property type="entry name" value="MTS"/>
    <property type="match status" value="1"/>
</dbReference>
<dbReference type="Pfam" id="PF17827">
    <property type="entry name" value="PrmC_N"/>
    <property type="match status" value="1"/>
</dbReference>
<name>A0ABV7JDQ4_9SPHI</name>
<protein>
    <recommendedName>
        <fullName evidence="1">peptide chain release factor N(5)-glutamine methyltransferase</fullName>
        <ecNumber evidence="1">2.1.1.297</ecNumber>
    </recommendedName>
</protein>
<evidence type="ECO:0000256" key="3">
    <source>
        <dbReference type="ARBA" id="ARBA00022679"/>
    </source>
</evidence>
<dbReference type="Proteomes" id="UP001595526">
    <property type="component" value="Unassembled WGS sequence"/>
</dbReference>
<evidence type="ECO:0000259" key="7">
    <source>
        <dbReference type="Pfam" id="PF17827"/>
    </source>
</evidence>
<dbReference type="InterPro" id="IPR019874">
    <property type="entry name" value="RF_methyltr_PrmC"/>
</dbReference>
<dbReference type="InterPro" id="IPR029063">
    <property type="entry name" value="SAM-dependent_MTases_sf"/>
</dbReference>
<dbReference type="InterPro" id="IPR050320">
    <property type="entry name" value="N5-glutamine_MTase"/>
</dbReference>
<dbReference type="RefSeq" id="WP_379018780.1">
    <property type="nucleotide sequence ID" value="NZ_JBHRTA010000004.1"/>
</dbReference>
<dbReference type="CDD" id="cd02440">
    <property type="entry name" value="AdoMet_MTases"/>
    <property type="match status" value="1"/>
</dbReference>
<evidence type="ECO:0000313" key="8">
    <source>
        <dbReference type="EMBL" id="MFC3196250.1"/>
    </source>
</evidence>
<proteinExistence type="predicted"/>
<comment type="caution">
    <text evidence="8">The sequence shown here is derived from an EMBL/GenBank/DDBJ whole genome shotgun (WGS) entry which is preliminary data.</text>
</comment>
<dbReference type="PANTHER" id="PTHR18895:SF74">
    <property type="entry name" value="MTRF1L RELEASE FACTOR GLUTAMINE METHYLTRANSFERASE"/>
    <property type="match status" value="1"/>
</dbReference>
<evidence type="ECO:0000259" key="6">
    <source>
        <dbReference type="Pfam" id="PF05175"/>
    </source>
</evidence>
<evidence type="ECO:0000256" key="4">
    <source>
        <dbReference type="ARBA" id="ARBA00022691"/>
    </source>
</evidence>
<accession>A0ABV7JDQ4</accession>
<dbReference type="NCBIfam" id="TIGR00536">
    <property type="entry name" value="hemK_fam"/>
    <property type="match status" value="1"/>
</dbReference>
<feature type="domain" description="Release factor glutamine methyltransferase N-terminal" evidence="7">
    <location>
        <begin position="25"/>
        <end position="81"/>
    </location>
</feature>
<dbReference type="InterPro" id="IPR040758">
    <property type="entry name" value="PrmC_N"/>
</dbReference>
<keyword evidence="2 8" id="KW-0489">Methyltransferase</keyword>
<dbReference type="GO" id="GO:0102559">
    <property type="term" value="F:peptide chain release factor N(5)-glutamine methyltransferase activity"/>
    <property type="evidence" value="ECO:0007669"/>
    <property type="project" value="UniProtKB-EC"/>
</dbReference>
<evidence type="ECO:0000313" key="9">
    <source>
        <dbReference type="Proteomes" id="UP001595526"/>
    </source>
</evidence>
<evidence type="ECO:0000256" key="5">
    <source>
        <dbReference type="ARBA" id="ARBA00048391"/>
    </source>
</evidence>
<dbReference type="InterPro" id="IPR007848">
    <property type="entry name" value="Small_mtfrase_dom"/>
</dbReference>
<sequence length="294" mass="33512">MFVLMRTVAATEEQFVNELAPLYDANEARLLCFLLLEDRLGWSKQDYLLRKQAPLNETDADWLTHALALLKQAKPVQYLLGYAWFMGMKLLVDESVLIPRPETEELVHLVINKHRKATNKPLRIIDIGTGSGCIAISLKKRLPHATVYALDISEEALQVARQNAQIQSAEISFIHADILEWDSVFPSDQLFDIVVSNPPYITDVERREMHQNVLAHEPHLALFVNGSAPLLFYEHIAAFASTHSHPPGDLYFEINRRYGQDVYDLLVKKGFRQITLHQDMHGADRIIHAIADND</sequence>
<dbReference type="InterPro" id="IPR002052">
    <property type="entry name" value="DNA_methylase_N6_adenine_CS"/>
</dbReference>
<dbReference type="Gene3D" id="3.40.50.150">
    <property type="entry name" value="Vaccinia Virus protein VP39"/>
    <property type="match status" value="1"/>
</dbReference>
<dbReference type="PROSITE" id="PS00092">
    <property type="entry name" value="N6_MTASE"/>
    <property type="match status" value="1"/>
</dbReference>
<dbReference type="GO" id="GO:0032259">
    <property type="term" value="P:methylation"/>
    <property type="evidence" value="ECO:0007669"/>
    <property type="project" value="UniProtKB-KW"/>
</dbReference>
<evidence type="ECO:0000256" key="1">
    <source>
        <dbReference type="ARBA" id="ARBA00012771"/>
    </source>
</evidence>
<dbReference type="EC" id="2.1.1.297" evidence="1"/>
<organism evidence="8 9">
    <name type="scientific">Parapedobacter deserti</name>
    <dbReference type="NCBI Taxonomy" id="1912957"/>
    <lineage>
        <taxon>Bacteria</taxon>
        <taxon>Pseudomonadati</taxon>
        <taxon>Bacteroidota</taxon>
        <taxon>Sphingobacteriia</taxon>
        <taxon>Sphingobacteriales</taxon>
        <taxon>Sphingobacteriaceae</taxon>
        <taxon>Parapedobacter</taxon>
    </lineage>
</organism>
<gene>
    <name evidence="8" type="primary">prmC</name>
    <name evidence="8" type="ORF">ACFOET_01355</name>
</gene>
<keyword evidence="9" id="KW-1185">Reference proteome</keyword>
<keyword evidence="3 8" id="KW-0808">Transferase</keyword>
<keyword evidence="4" id="KW-0949">S-adenosyl-L-methionine</keyword>
<dbReference type="PANTHER" id="PTHR18895">
    <property type="entry name" value="HEMK METHYLTRANSFERASE"/>
    <property type="match status" value="1"/>
</dbReference>